<dbReference type="InterPro" id="IPR036890">
    <property type="entry name" value="HATPase_C_sf"/>
</dbReference>
<proteinExistence type="predicted"/>
<dbReference type="EMBL" id="VBPA01000304">
    <property type="protein sequence ID" value="TMQ69402.1"/>
    <property type="molecule type" value="Genomic_DNA"/>
</dbReference>
<protein>
    <submittedName>
        <fullName evidence="1">Uncharacterized protein</fullName>
    </submittedName>
</protein>
<dbReference type="AlphaFoldDB" id="A0A538U0J7"/>
<dbReference type="Proteomes" id="UP000319836">
    <property type="component" value="Unassembled WGS sequence"/>
</dbReference>
<name>A0A538U0J7_UNCEI</name>
<evidence type="ECO:0000313" key="2">
    <source>
        <dbReference type="Proteomes" id="UP000319836"/>
    </source>
</evidence>
<comment type="caution">
    <text evidence="1">The sequence shown here is derived from an EMBL/GenBank/DDBJ whole genome shotgun (WGS) entry which is preliminary data.</text>
</comment>
<gene>
    <name evidence="1" type="ORF">E6K80_11805</name>
</gene>
<evidence type="ECO:0000313" key="1">
    <source>
        <dbReference type="EMBL" id="TMQ69402.1"/>
    </source>
</evidence>
<accession>A0A538U0J7</accession>
<reference evidence="1 2" key="1">
    <citation type="journal article" date="2019" name="Nat. Microbiol.">
        <title>Mediterranean grassland soil C-N compound turnover is dependent on rainfall and depth, and is mediated by genomically divergent microorganisms.</title>
        <authorList>
            <person name="Diamond S."/>
            <person name="Andeer P.F."/>
            <person name="Li Z."/>
            <person name="Crits-Christoph A."/>
            <person name="Burstein D."/>
            <person name="Anantharaman K."/>
            <person name="Lane K.R."/>
            <person name="Thomas B.C."/>
            <person name="Pan C."/>
            <person name="Northen T.R."/>
            <person name="Banfield J.F."/>
        </authorList>
    </citation>
    <scope>NUCLEOTIDE SEQUENCE [LARGE SCALE GENOMIC DNA]</scope>
    <source>
        <strain evidence="1">WS_10</strain>
    </source>
</reference>
<dbReference type="Gene3D" id="3.30.565.10">
    <property type="entry name" value="Histidine kinase-like ATPase, C-terminal domain"/>
    <property type="match status" value="1"/>
</dbReference>
<organism evidence="1 2">
    <name type="scientific">Eiseniibacteriota bacterium</name>
    <dbReference type="NCBI Taxonomy" id="2212470"/>
    <lineage>
        <taxon>Bacteria</taxon>
        <taxon>Candidatus Eiseniibacteriota</taxon>
    </lineage>
</organism>
<sequence>MKARDELDSRYLGALVRLNVSLGHHVHGLLGALGLQLGLVREFLKRVDQGDPALVKAADSARKAERSFHELSAAIEAIIAATRPSEREQATLDLRQVLRNAEAVIAPLHRDRRTQLRLQLPAEPVLLEGSRDAIQRALVISLVDASLAIEPGASLDLRLDPDGVLEVEGPPAHQWLPAVTGIIEDVGGGLESSPTGSRVAIRLPVQTQIR</sequence>